<dbReference type="InterPro" id="IPR013367">
    <property type="entry name" value="Flagellar_put"/>
</dbReference>
<dbReference type="Pfam" id="PF12611">
    <property type="entry name" value="Flagellar_put"/>
    <property type="match status" value="1"/>
</dbReference>
<evidence type="ECO:0000313" key="2">
    <source>
        <dbReference type="EMBL" id="QHE61297.1"/>
    </source>
</evidence>
<keyword evidence="2" id="KW-0966">Cell projection</keyword>
<accession>A0A6I6UIU7</accession>
<dbReference type="RefSeq" id="WP_034760225.1">
    <property type="nucleotide sequence ID" value="NZ_CCDN010000001.1"/>
</dbReference>
<protein>
    <submittedName>
        <fullName evidence="2">Flagellar protein</fullName>
    </submittedName>
</protein>
<organism evidence="2 3">
    <name type="scientific">Rossellomorea vietnamensis</name>
    <dbReference type="NCBI Taxonomy" id="218284"/>
    <lineage>
        <taxon>Bacteria</taxon>
        <taxon>Bacillati</taxon>
        <taxon>Bacillota</taxon>
        <taxon>Bacilli</taxon>
        <taxon>Bacillales</taxon>
        <taxon>Bacillaceae</taxon>
        <taxon>Rossellomorea</taxon>
    </lineage>
</organism>
<feature type="region of interest" description="Disordered" evidence="1">
    <location>
        <begin position="1"/>
        <end position="22"/>
    </location>
</feature>
<dbReference type="Proteomes" id="UP000465062">
    <property type="component" value="Chromosome"/>
</dbReference>
<dbReference type="AlphaFoldDB" id="A0A6I6UIU7"/>
<proteinExistence type="predicted"/>
<dbReference type="KEGG" id="bvq:FHE72_09840"/>
<reference evidence="2 3" key="1">
    <citation type="submission" date="2019-06" db="EMBL/GenBank/DDBJ databases">
        <title>An operon consisting of a P-type ATPase gene and a transcriptional regular gene given the different cadmium resistance in Bacillus vietamensis 151-6 and Bacillus marisflavi 151-25.</title>
        <authorList>
            <person name="Yu X."/>
        </authorList>
    </citation>
    <scope>NUCLEOTIDE SEQUENCE [LARGE SCALE GENOMIC DNA]</scope>
    <source>
        <strain evidence="2 3">151-6</strain>
    </source>
</reference>
<keyword evidence="2" id="KW-0282">Flagellum</keyword>
<sequence length="129" mass="14360">MEKTFFHRSPQPITSNYHSKAVNRSARSSTSFATQLDKAIKDVSPLQISKHAKIRMEQRGISIPSETWEKIGEKVKEAKNKGVQDSLVILKDAALIVSAKNQTVITALDREEAHSQIFTNINGTILIDS</sequence>
<evidence type="ECO:0000256" key="1">
    <source>
        <dbReference type="SAM" id="MobiDB-lite"/>
    </source>
</evidence>
<dbReference type="GeneID" id="77236636"/>
<keyword evidence="2" id="KW-0969">Cilium</keyword>
<gene>
    <name evidence="2" type="ORF">FHE72_09840</name>
</gene>
<name>A0A6I6UIU7_9BACI</name>
<evidence type="ECO:0000313" key="3">
    <source>
        <dbReference type="Proteomes" id="UP000465062"/>
    </source>
</evidence>
<dbReference type="EMBL" id="CP047394">
    <property type="protein sequence ID" value="QHE61297.1"/>
    <property type="molecule type" value="Genomic_DNA"/>
</dbReference>
<dbReference type="NCBIfam" id="TIGR02530">
    <property type="entry name" value="flg_new"/>
    <property type="match status" value="1"/>
</dbReference>